<dbReference type="EMBL" id="CM010715">
    <property type="protein sequence ID" value="RZC45903.1"/>
    <property type="molecule type" value="Genomic_DNA"/>
</dbReference>
<keyword evidence="2" id="KW-1185">Reference proteome</keyword>
<sequence length="117" mass="14013">MENEKTVSRKHQRKKPRVFAAFSSRTHRSIFFSQCLMKEIKWDSSIEGKLWFLIQWIANRYDFLSKISYGETLIAIQVWDIQNRKLKQDLPRHEDEHQLVGPGPEVFRSQVNCDFKD</sequence>
<name>A0A4Y7IAF1_PAPSO</name>
<accession>A0A4Y7IAF1</accession>
<evidence type="ECO:0000313" key="1">
    <source>
        <dbReference type="EMBL" id="RZC45903.1"/>
    </source>
</evidence>
<dbReference type="Proteomes" id="UP000316621">
    <property type="component" value="Chromosome 1"/>
</dbReference>
<dbReference type="Gramene" id="RZC45903">
    <property type="protein sequence ID" value="RZC45903"/>
    <property type="gene ID" value="C5167_038853"/>
</dbReference>
<proteinExistence type="predicted"/>
<protein>
    <submittedName>
        <fullName evidence="1">Uncharacterized protein</fullName>
    </submittedName>
</protein>
<reference evidence="1 2" key="1">
    <citation type="journal article" date="2018" name="Science">
        <title>The opium poppy genome and morphinan production.</title>
        <authorList>
            <person name="Guo L."/>
            <person name="Winzer T."/>
            <person name="Yang X."/>
            <person name="Li Y."/>
            <person name="Ning Z."/>
            <person name="He Z."/>
            <person name="Teodor R."/>
            <person name="Lu Y."/>
            <person name="Bowser T.A."/>
            <person name="Graham I.A."/>
            <person name="Ye K."/>
        </authorList>
    </citation>
    <scope>NUCLEOTIDE SEQUENCE [LARGE SCALE GENOMIC DNA]</scope>
    <source>
        <strain evidence="2">cv. HN1</strain>
        <tissue evidence="1">Leaves</tissue>
    </source>
</reference>
<organism evidence="1 2">
    <name type="scientific">Papaver somniferum</name>
    <name type="common">Opium poppy</name>
    <dbReference type="NCBI Taxonomy" id="3469"/>
    <lineage>
        <taxon>Eukaryota</taxon>
        <taxon>Viridiplantae</taxon>
        <taxon>Streptophyta</taxon>
        <taxon>Embryophyta</taxon>
        <taxon>Tracheophyta</taxon>
        <taxon>Spermatophyta</taxon>
        <taxon>Magnoliopsida</taxon>
        <taxon>Ranunculales</taxon>
        <taxon>Papaveraceae</taxon>
        <taxon>Papaveroideae</taxon>
        <taxon>Papaver</taxon>
    </lineage>
</organism>
<dbReference type="AlphaFoldDB" id="A0A4Y7IAF1"/>
<gene>
    <name evidence="1" type="ORF">C5167_038853</name>
</gene>
<evidence type="ECO:0000313" key="2">
    <source>
        <dbReference type="Proteomes" id="UP000316621"/>
    </source>
</evidence>